<accession>A0ABM0YXM8</accession>
<dbReference type="GeneID" id="104784167"/>
<name>A0ABM0YXM8_CAMSA</name>
<dbReference type="InterPro" id="IPR017451">
    <property type="entry name" value="F-box-assoc_interact_dom"/>
</dbReference>
<dbReference type="InterPro" id="IPR013187">
    <property type="entry name" value="F-box-assoc_dom_typ3"/>
</dbReference>
<dbReference type="Proteomes" id="UP000694864">
    <property type="component" value="Chromosome 4"/>
</dbReference>
<reference evidence="3" key="2">
    <citation type="submission" date="2025-08" db="UniProtKB">
        <authorList>
            <consortium name="RefSeq"/>
        </authorList>
    </citation>
    <scope>IDENTIFICATION</scope>
    <source>
        <tissue evidence="3">Leaf</tissue>
    </source>
</reference>
<evidence type="ECO:0000313" key="3">
    <source>
        <dbReference type="RefSeq" id="XP_010507529.1"/>
    </source>
</evidence>
<sequence>MSYASTDDTYVLTLRAGESWRQIIDIPKCFLSCKGICINGIFFIVGIDGKGKQILSFDVRTENFKIIQTHSCMLCDDDEVEPNPSLVSYKGKLAWVISESTSSCRLWILEDTEKAEWSCQDFHIPFSLEDPVVKDNYFLSDVTEDGEFIYVSISWQDKEIYVSYYDPKRKTHTRRIKIKDLDEDDDFWLRNGSCRDDWKFLGTLTNHIGNLMPLNTFPTCPPSGARLNKYMCTKVNAG</sequence>
<organism evidence="2 3">
    <name type="scientific">Camelina sativa</name>
    <name type="common">False flax</name>
    <name type="synonym">Myagrum sativum</name>
    <dbReference type="NCBI Taxonomy" id="90675"/>
    <lineage>
        <taxon>Eukaryota</taxon>
        <taxon>Viridiplantae</taxon>
        <taxon>Streptophyta</taxon>
        <taxon>Embryophyta</taxon>
        <taxon>Tracheophyta</taxon>
        <taxon>Spermatophyta</taxon>
        <taxon>Magnoliopsida</taxon>
        <taxon>eudicotyledons</taxon>
        <taxon>Gunneridae</taxon>
        <taxon>Pentapetalae</taxon>
        <taxon>rosids</taxon>
        <taxon>malvids</taxon>
        <taxon>Brassicales</taxon>
        <taxon>Brassicaceae</taxon>
        <taxon>Camelineae</taxon>
        <taxon>Camelina</taxon>
    </lineage>
</organism>
<dbReference type="NCBIfam" id="TIGR01640">
    <property type="entry name" value="F_box_assoc_1"/>
    <property type="match status" value="1"/>
</dbReference>
<feature type="domain" description="F-box associated beta-propeller type 3" evidence="1">
    <location>
        <begin position="6"/>
        <end position="186"/>
    </location>
</feature>
<dbReference type="SUPFAM" id="SSF75011">
    <property type="entry name" value="3-carboxy-cis,cis-mucoante lactonizing enzyme"/>
    <property type="match status" value="1"/>
</dbReference>
<reference evidence="2" key="1">
    <citation type="journal article" date="2014" name="Nat. Commun.">
        <title>The emerging biofuel crop Camelina sativa retains a highly undifferentiated hexaploid genome structure.</title>
        <authorList>
            <person name="Kagale S."/>
            <person name="Koh C."/>
            <person name="Nixon J."/>
            <person name="Bollina V."/>
            <person name="Clarke W.E."/>
            <person name="Tuteja R."/>
            <person name="Spillane C."/>
            <person name="Robinson S.J."/>
            <person name="Links M.G."/>
            <person name="Clarke C."/>
            <person name="Higgins E.E."/>
            <person name="Huebert T."/>
            <person name="Sharpe A.G."/>
            <person name="Parkin I.A."/>
        </authorList>
    </citation>
    <scope>NUCLEOTIDE SEQUENCE [LARGE SCALE GENOMIC DNA]</scope>
    <source>
        <strain evidence="2">cv. DH55</strain>
    </source>
</reference>
<proteinExistence type="predicted"/>
<dbReference type="Pfam" id="PF08268">
    <property type="entry name" value="FBA_3"/>
    <property type="match status" value="1"/>
</dbReference>
<dbReference type="RefSeq" id="XP_010507529.1">
    <property type="nucleotide sequence ID" value="XM_010509227.1"/>
</dbReference>
<gene>
    <name evidence="3" type="primary">LOC104784167</name>
</gene>
<evidence type="ECO:0000259" key="1">
    <source>
        <dbReference type="Pfam" id="PF08268"/>
    </source>
</evidence>
<keyword evidence="2" id="KW-1185">Reference proteome</keyword>
<evidence type="ECO:0000313" key="2">
    <source>
        <dbReference type="Proteomes" id="UP000694864"/>
    </source>
</evidence>
<dbReference type="PANTHER" id="PTHR31111:SF138">
    <property type="entry name" value="F-BOX ASSOCIATED DOMAIN-CONTAINING PROTEIN"/>
    <property type="match status" value="1"/>
</dbReference>
<protein>
    <submittedName>
        <fullName evidence="3">F-box protein At1g47730</fullName>
    </submittedName>
</protein>
<dbReference type="PANTHER" id="PTHR31111">
    <property type="entry name" value="BNAA05G37150D PROTEIN-RELATED"/>
    <property type="match status" value="1"/>
</dbReference>